<dbReference type="EMBL" id="JAAZON010000423">
    <property type="protein sequence ID" value="NMC63371.1"/>
    <property type="molecule type" value="Genomic_DNA"/>
</dbReference>
<keyword evidence="9 11" id="KW-0239">DNA-directed DNA polymerase</keyword>
<organism evidence="14 15">
    <name type="scientific">SAR324 cluster bacterium</name>
    <dbReference type="NCBI Taxonomy" id="2024889"/>
    <lineage>
        <taxon>Bacteria</taxon>
        <taxon>Deltaproteobacteria</taxon>
        <taxon>SAR324 cluster</taxon>
    </lineage>
</organism>
<feature type="region of interest" description="Disordered" evidence="12">
    <location>
        <begin position="369"/>
        <end position="393"/>
    </location>
</feature>
<dbReference type="InterPro" id="IPR003593">
    <property type="entry name" value="AAA+_ATPase"/>
</dbReference>
<evidence type="ECO:0000256" key="5">
    <source>
        <dbReference type="ARBA" id="ARBA00022723"/>
    </source>
</evidence>
<dbReference type="NCBIfam" id="TIGR02397">
    <property type="entry name" value="dnaX_nterm"/>
    <property type="match status" value="1"/>
</dbReference>
<evidence type="ECO:0000256" key="1">
    <source>
        <dbReference type="ARBA" id="ARBA00006360"/>
    </source>
</evidence>
<dbReference type="InterPro" id="IPR008921">
    <property type="entry name" value="DNA_pol3_clamp-load_cplx_C"/>
</dbReference>
<dbReference type="Pfam" id="PF12169">
    <property type="entry name" value="DNA_pol3_gamma3"/>
    <property type="match status" value="1"/>
</dbReference>
<dbReference type="InterPro" id="IPR001270">
    <property type="entry name" value="ClpA/B"/>
</dbReference>
<keyword evidence="2 11" id="KW-0808">Transferase</keyword>
<comment type="function">
    <text evidence="11">DNA polymerase III is a complex, multichain enzyme responsible for most of the replicative synthesis in bacteria. This DNA polymerase also exhibits 3' to 5' exonuclease activity.</text>
</comment>
<accession>A0A7X9FT17</accession>
<keyword evidence="8 11" id="KW-0067">ATP-binding</keyword>
<evidence type="ECO:0000256" key="7">
    <source>
        <dbReference type="ARBA" id="ARBA00022833"/>
    </source>
</evidence>
<gene>
    <name evidence="11 14" type="primary">dnaX</name>
    <name evidence="14" type="ORF">GYA55_09425</name>
</gene>
<sequence length="560" mass="62286">MSYLVLARKYRPTDFSQVSGQEQVTRTLANGIKRNKIAHAFLFCGPRGVGKTSVARILSKALNCKDGPTPNPCCKCTNCREITEGSSLAVREIDGASHNSVDNVRDLIDSFRALPAPGYRYKVYIIDEVHMLSMSAFNALLKSLEEPPPHTVFILATTEVHKIPETVISRCQQHIFRALAVDSIITRLGFIAEKEKLKVEEGVLRMIANQADGSMRDAQSLLDKVQLFCDKNISVVEASRLLGAADKSKLFLLSEAILNKNARQSLEIVASCFETGIDTSLFLKDFVSHWRELLLSQIGGEALLLDTGVSKDHAERMGVQVKEVSKVRLQRLVQIAREGADSALRSNFPKYALEALVVRMALFDDLSEGKASSPSPQRGLNQSSTTQAGSLAIKKGEPQSAGITLGQKNIKEEKIQNRNLEKQEGENSYDFNSFVHFVSEQGARFIYEHLKRVAVVEFSNMLLHLKGSEFSINYLMRDAEKANVISLLEAYSNVKGWSVKFEIGPKKAGEDEGSILHIEKMKAQRQKEAKCQDISSHPKIQSLRKMFPGSEIENIKIKET</sequence>
<dbReference type="PANTHER" id="PTHR11669">
    <property type="entry name" value="REPLICATION FACTOR C / DNA POLYMERASE III GAMMA-TAU SUBUNIT"/>
    <property type="match status" value="1"/>
</dbReference>
<evidence type="ECO:0000256" key="6">
    <source>
        <dbReference type="ARBA" id="ARBA00022741"/>
    </source>
</evidence>
<evidence type="ECO:0000256" key="3">
    <source>
        <dbReference type="ARBA" id="ARBA00022695"/>
    </source>
</evidence>
<comment type="caution">
    <text evidence="14">The sequence shown here is derived from an EMBL/GenBank/DDBJ whole genome shotgun (WGS) entry which is preliminary data.</text>
</comment>
<dbReference type="Proteomes" id="UP000524246">
    <property type="component" value="Unassembled WGS sequence"/>
</dbReference>
<dbReference type="Gene3D" id="1.20.272.10">
    <property type="match status" value="1"/>
</dbReference>
<dbReference type="InterPro" id="IPR012763">
    <property type="entry name" value="DNA_pol_III_sug/sutau_N"/>
</dbReference>
<feature type="compositionally biased region" description="Polar residues" evidence="12">
    <location>
        <begin position="370"/>
        <end position="389"/>
    </location>
</feature>
<dbReference type="GO" id="GO:0005524">
    <property type="term" value="F:ATP binding"/>
    <property type="evidence" value="ECO:0007669"/>
    <property type="project" value="UniProtKB-KW"/>
</dbReference>
<protein>
    <recommendedName>
        <fullName evidence="11">DNA polymerase III subunit gamma/tau</fullName>
        <ecNumber evidence="11">2.7.7.7</ecNumber>
    </recommendedName>
</protein>
<dbReference type="InterPro" id="IPR027417">
    <property type="entry name" value="P-loop_NTPase"/>
</dbReference>
<evidence type="ECO:0000256" key="10">
    <source>
        <dbReference type="ARBA" id="ARBA00049244"/>
    </source>
</evidence>
<dbReference type="GO" id="GO:0003677">
    <property type="term" value="F:DNA binding"/>
    <property type="evidence" value="ECO:0007669"/>
    <property type="project" value="InterPro"/>
</dbReference>
<keyword evidence="5" id="KW-0479">Metal-binding</keyword>
<dbReference type="NCBIfam" id="NF004046">
    <property type="entry name" value="PRK05563.1"/>
    <property type="match status" value="1"/>
</dbReference>
<dbReference type="Pfam" id="PF22608">
    <property type="entry name" value="DNAX_ATPase_lid"/>
    <property type="match status" value="1"/>
</dbReference>
<reference evidence="14 15" key="1">
    <citation type="journal article" date="2020" name="Biotechnol. Biofuels">
        <title>New insights from the biogas microbiome by comprehensive genome-resolved metagenomics of nearly 1600 species originating from multiple anaerobic digesters.</title>
        <authorList>
            <person name="Campanaro S."/>
            <person name="Treu L."/>
            <person name="Rodriguez-R L.M."/>
            <person name="Kovalovszki A."/>
            <person name="Ziels R.M."/>
            <person name="Maus I."/>
            <person name="Zhu X."/>
            <person name="Kougias P.G."/>
            <person name="Basile A."/>
            <person name="Luo G."/>
            <person name="Schluter A."/>
            <person name="Konstantinidis K.T."/>
            <person name="Angelidaki I."/>
        </authorList>
    </citation>
    <scope>NUCLEOTIDE SEQUENCE [LARGE SCALE GENOMIC DNA]</scope>
    <source>
        <strain evidence="14">AS27yjCOA_65</strain>
    </source>
</reference>
<dbReference type="FunFam" id="1.10.8.60:FF:000013">
    <property type="entry name" value="DNA polymerase III subunit gamma/tau"/>
    <property type="match status" value="1"/>
</dbReference>
<dbReference type="GO" id="GO:0003887">
    <property type="term" value="F:DNA-directed DNA polymerase activity"/>
    <property type="evidence" value="ECO:0007669"/>
    <property type="project" value="UniProtKB-KW"/>
</dbReference>
<evidence type="ECO:0000313" key="14">
    <source>
        <dbReference type="EMBL" id="NMC63371.1"/>
    </source>
</evidence>
<evidence type="ECO:0000256" key="12">
    <source>
        <dbReference type="SAM" id="MobiDB-lite"/>
    </source>
</evidence>
<dbReference type="SMART" id="SM00382">
    <property type="entry name" value="AAA"/>
    <property type="match status" value="1"/>
</dbReference>
<dbReference type="EC" id="2.7.7.7" evidence="11"/>
<keyword evidence="6 11" id="KW-0547">Nucleotide-binding</keyword>
<proteinExistence type="inferred from homology"/>
<comment type="similarity">
    <text evidence="1 11">Belongs to the DnaX/STICHEL family.</text>
</comment>
<dbReference type="GO" id="GO:0009360">
    <property type="term" value="C:DNA polymerase III complex"/>
    <property type="evidence" value="ECO:0007669"/>
    <property type="project" value="InterPro"/>
</dbReference>
<feature type="domain" description="AAA+ ATPase" evidence="13">
    <location>
        <begin position="37"/>
        <end position="179"/>
    </location>
</feature>
<dbReference type="CDD" id="cd00009">
    <property type="entry name" value="AAA"/>
    <property type="match status" value="1"/>
</dbReference>
<dbReference type="CDD" id="cd18137">
    <property type="entry name" value="HLD_clamp_pol_III_gamma_tau"/>
    <property type="match status" value="1"/>
</dbReference>
<evidence type="ECO:0000256" key="9">
    <source>
        <dbReference type="ARBA" id="ARBA00022932"/>
    </source>
</evidence>
<comment type="subunit">
    <text evidence="11">DNA polymerase III contains a core (composed of alpha, epsilon and theta chains) that associates with a tau subunit. This core dimerizes to form the POLIII' complex. PolIII' associates with the gamma complex (composed of gamma, delta, delta', psi and chi chains) and with the beta chain to form the complete DNA polymerase III complex.</text>
</comment>
<dbReference type="AlphaFoldDB" id="A0A7X9FT17"/>
<evidence type="ECO:0000256" key="2">
    <source>
        <dbReference type="ARBA" id="ARBA00022679"/>
    </source>
</evidence>
<keyword evidence="3 11" id="KW-0548">Nucleotidyltransferase</keyword>
<dbReference type="PANTHER" id="PTHR11669:SF0">
    <property type="entry name" value="PROTEIN STICHEL-LIKE 2"/>
    <property type="match status" value="1"/>
</dbReference>
<dbReference type="PRINTS" id="PR00300">
    <property type="entry name" value="CLPPROTEASEA"/>
</dbReference>
<dbReference type="InterPro" id="IPR045085">
    <property type="entry name" value="HLD_clamp_pol_III_gamma_tau"/>
</dbReference>
<evidence type="ECO:0000259" key="13">
    <source>
        <dbReference type="SMART" id="SM00382"/>
    </source>
</evidence>
<evidence type="ECO:0000313" key="15">
    <source>
        <dbReference type="Proteomes" id="UP000524246"/>
    </source>
</evidence>
<dbReference type="InterPro" id="IPR022754">
    <property type="entry name" value="DNA_pol_III_gamma-3"/>
</dbReference>
<dbReference type="GO" id="GO:0046872">
    <property type="term" value="F:metal ion binding"/>
    <property type="evidence" value="ECO:0007669"/>
    <property type="project" value="UniProtKB-KW"/>
</dbReference>
<dbReference type="SUPFAM" id="SSF52540">
    <property type="entry name" value="P-loop containing nucleoside triphosphate hydrolases"/>
    <property type="match status" value="1"/>
</dbReference>
<comment type="catalytic activity">
    <reaction evidence="10 11">
        <text>DNA(n) + a 2'-deoxyribonucleoside 5'-triphosphate = DNA(n+1) + diphosphate</text>
        <dbReference type="Rhea" id="RHEA:22508"/>
        <dbReference type="Rhea" id="RHEA-COMP:17339"/>
        <dbReference type="Rhea" id="RHEA-COMP:17340"/>
        <dbReference type="ChEBI" id="CHEBI:33019"/>
        <dbReference type="ChEBI" id="CHEBI:61560"/>
        <dbReference type="ChEBI" id="CHEBI:173112"/>
        <dbReference type="EC" id="2.7.7.7"/>
    </reaction>
</comment>
<keyword evidence="4 11" id="KW-0235">DNA replication</keyword>
<name>A0A7X9FT17_9DELT</name>
<keyword evidence="7" id="KW-0862">Zinc</keyword>
<evidence type="ECO:0000256" key="8">
    <source>
        <dbReference type="ARBA" id="ARBA00022840"/>
    </source>
</evidence>
<dbReference type="Gene3D" id="1.10.8.60">
    <property type="match status" value="1"/>
</dbReference>
<evidence type="ECO:0000256" key="11">
    <source>
        <dbReference type="RuleBase" id="RU364063"/>
    </source>
</evidence>
<evidence type="ECO:0000256" key="4">
    <source>
        <dbReference type="ARBA" id="ARBA00022705"/>
    </source>
</evidence>
<dbReference type="SUPFAM" id="SSF48019">
    <property type="entry name" value="post-AAA+ oligomerization domain-like"/>
    <property type="match status" value="1"/>
</dbReference>
<dbReference type="Gene3D" id="3.40.50.300">
    <property type="entry name" value="P-loop containing nucleotide triphosphate hydrolases"/>
    <property type="match status" value="1"/>
</dbReference>
<dbReference type="InterPro" id="IPR050238">
    <property type="entry name" value="DNA_Rep/Repair_Clamp_Loader"/>
</dbReference>
<dbReference type="Pfam" id="PF13177">
    <property type="entry name" value="DNA_pol3_delta2"/>
    <property type="match status" value="1"/>
</dbReference>
<dbReference type="GO" id="GO:0006261">
    <property type="term" value="P:DNA-templated DNA replication"/>
    <property type="evidence" value="ECO:0007669"/>
    <property type="project" value="TreeGrafter"/>
</dbReference>
<dbReference type="FunFam" id="3.40.50.300:FF:000014">
    <property type="entry name" value="DNA polymerase III subunit gamma/tau"/>
    <property type="match status" value="1"/>
</dbReference>